<sequence length="22" mass="2577">MNIEYELESSLETMVQKFIQGS</sequence>
<dbReference type="AlphaFoldDB" id="A0A383E1I9"/>
<dbReference type="EMBL" id="UINC01221830">
    <property type="protein sequence ID" value="SVE50323.1"/>
    <property type="molecule type" value="Genomic_DNA"/>
</dbReference>
<gene>
    <name evidence="1" type="ORF">METZ01_LOCUS503177</name>
</gene>
<reference evidence="1" key="1">
    <citation type="submission" date="2018-05" db="EMBL/GenBank/DDBJ databases">
        <authorList>
            <person name="Lanie J.A."/>
            <person name="Ng W.-L."/>
            <person name="Kazmierczak K.M."/>
            <person name="Andrzejewski T.M."/>
            <person name="Davidsen T.M."/>
            <person name="Wayne K.J."/>
            <person name="Tettelin H."/>
            <person name="Glass J.I."/>
            <person name="Rusch D."/>
            <person name="Podicherti R."/>
            <person name="Tsui H.-C.T."/>
            <person name="Winkler M.E."/>
        </authorList>
    </citation>
    <scope>NUCLEOTIDE SEQUENCE</scope>
</reference>
<proteinExistence type="predicted"/>
<organism evidence="1">
    <name type="scientific">marine metagenome</name>
    <dbReference type="NCBI Taxonomy" id="408172"/>
    <lineage>
        <taxon>unclassified sequences</taxon>
        <taxon>metagenomes</taxon>
        <taxon>ecological metagenomes</taxon>
    </lineage>
</organism>
<evidence type="ECO:0000313" key="1">
    <source>
        <dbReference type="EMBL" id="SVE50323.1"/>
    </source>
</evidence>
<feature type="non-terminal residue" evidence="1">
    <location>
        <position position="22"/>
    </location>
</feature>
<name>A0A383E1I9_9ZZZZ</name>
<accession>A0A383E1I9</accession>
<protein>
    <submittedName>
        <fullName evidence="1">Uncharacterized protein</fullName>
    </submittedName>
</protein>